<dbReference type="InterPro" id="IPR050464">
    <property type="entry name" value="Zeta_carotene_desat/Oxidored"/>
</dbReference>
<dbReference type="SUPFAM" id="SSF51905">
    <property type="entry name" value="FAD/NAD(P)-binding domain"/>
    <property type="match status" value="1"/>
</dbReference>
<dbReference type="PANTHER" id="PTHR42923">
    <property type="entry name" value="PROTOPORPHYRINOGEN OXIDASE"/>
    <property type="match status" value="1"/>
</dbReference>
<feature type="non-terminal residue" evidence="1">
    <location>
        <position position="213"/>
    </location>
</feature>
<organism evidence="1 2">
    <name type="scientific">Rhizobium hidalgonense</name>
    <dbReference type="NCBI Taxonomy" id="1538159"/>
    <lineage>
        <taxon>Bacteria</taxon>
        <taxon>Pseudomonadati</taxon>
        <taxon>Pseudomonadota</taxon>
        <taxon>Alphaproteobacteria</taxon>
        <taxon>Hyphomicrobiales</taxon>
        <taxon>Rhizobiaceae</taxon>
        <taxon>Rhizobium/Agrobacterium group</taxon>
        <taxon>Rhizobium</taxon>
    </lineage>
</organism>
<dbReference type="GO" id="GO:0016491">
    <property type="term" value="F:oxidoreductase activity"/>
    <property type="evidence" value="ECO:0007669"/>
    <property type="project" value="TreeGrafter"/>
</dbReference>
<dbReference type="AlphaFoldDB" id="A0AAJ2H2R6"/>
<evidence type="ECO:0000313" key="2">
    <source>
        <dbReference type="Proteomes" id="UP001268610"/>
    </source>
</evidence>
<dbReference type="Proteomes" id="UP001268610">
    <property type="component" value="Unassembled WGS sequence"/>
</dbReference>
<sequence length="213" mass="24675">FSVNNCVSGLSYNPSKKWSLLANPRNFLRRDFRVMIKDLLRFYAAGREMQPDQIDNNLTLDVYLDQHDYSKAFRHEHLYPMCGALWSTALCDVGQLPLRFVVGFFQHHRMLQVNDRPAWLTVKGGSNQYIRAIEAQCNITWRKQEITQVKRFDSHVEICTGDANNSSSERFDWVIFATHADDTLRILDKPTASEQQVLGAFGYQDNIMVLHTD</sequence>
<evidence type="ECO:0000313" key="1">
    <source>
        <dbReference type="EMBL" id="MDR9777879.1"/>
    </source>
</evidence>
<dbReference type="EMBL" id="JAVLSF010000262">
    <property type="protein sequence ID" value="MDR9777879.1"/>
    <property type="molecule type" value="Genomic_DNA"/>
</dbReference>
<gene>
    <name evidence="1" type="ORF">RJJ65_35690</name>
</gene>
<feature type="non-terminal residue" evidence="1">
    <location>
        <position position="1"/>
    </location>
</feature>
<accession>A0AAJ2H2R6</accession>
<reference evidence="1" key="1">
    <citation type="submission" date="2023-04" db="EMBL/GenBank/DDBJ databases">
        <title>Genomic characterization of faba bean (Vicia faba) microsymbionts in Mexican soils.</title>
        <authorList>
            <person name="Rivera Orduna F.N."/>
            <person name="Guevara-Luna J."/>
            <person name="Yan J."/>
            <person name="Arroyo-Herrera I."/>
            <person name="Li Y."/>
            <person name="Vasquez-Murrieta M.S."/>
            <person name="Wang E.T."/>
        </authorList>
    </citation>
    <scope>NUCLEOTIDE SEQUENCE</scope>
    <source>
        <strain evidence="1">CH26</strain>
    </source>
</reference>
<comment type="caution">
    <text evidence="1">The sequence shown here is derived from an EMBL/GenBank/DDBJ whole genome shotgun (WGS) entry which is preliminary data.</text>
</comment>
<name>A0AAJ2H2R6_9HYPH</name>
<dbReference type="PANTHER" id="PTHR42923:SF17">
    <property type="entry name" value="AMINE OXIDASE DOMAIN-CONTAINING PROTEIN"/>
    <property type="match status" value="1"/>
</dbReference>
<dbReference type="InterPro" id="IPR036188">
    <property type="entry name" value="FAD/NAD-bd_sf"/>
</dbReference>
<proteinExistence type="predicted"/>
<protein>
    <submittedName>
        <fullName evidence="1">NAD/FAD-binding protein</fullName>
    </submittedName>
</protein>